<reference evidence="3 4" key="1">
    <citation type="submission" date="2020-12" db="EMBL/GenBank/DDBJ databases">
        <title>FDA dAtabase for Regulatory Grade micrObial Sequences (FDA-ARGOS): Supporting development and validation of Infectious Disease Dx tests.</title>
        <authorList>
            <person name="Sproer C."/>
            <person name="Gronow S."/>
            <person name="Severitt S."/>
            <person name="Schroder I."/>
            <person name="Tallon L."/>
            <person name="Sadzewicz L."/>
            <person name="Zhao X."/>
            <person name="Boylan J."/>
            <person name="Ott S."/>
            <person name="Bowen H."/>
            <person name="Vavikolanu K."/>
            <person name="Mehta A."/>
            <person name="Aluvathingal J."/>
            <person name="Nadendla S."/>
            <person name="Lowell S."/>
            <person name="Myers T."/>
            <person name="Yan Y."/>
            <person name="Sichtig H."/>
        </authorList>
    </citation>
    <scope>NUCLEOTIDE SEQUENCE [LARGE SCALE GENOMIC DNA]</scope>
    <source>
        <strain evidence="3 4">FDAARGOS_909</strain>
    </source>
</reference>
<dbReference type="Pfam" id="PF02515">
    <property type="entry name" value="CoA_transf_3"/>
    <property type="match status" value="1"/>
</dbReference>
<evidence type="ECO:0000313" key="3">
    <source>
        <dbReference type="EMBL" id="QPS09369.1"/>
    </source>
</evidence>
<keyword evidence="1 3" id="KW-0808">Transferase</keyword>
<dbReference type="Proteomes" id="UP000594778">
    <property type="component" value="Chromosome"/>
</dbReference>
<dbReference type="Gene3D" id="3.30.1540.10">
    <property type="entry name" value="formyl-coa transferase, domain 3"/>
    <property type="match status" value="1"/>
</dbReference>
<feature type="region of interest" description="Disordered" evidence="2">
    <location>
        <begin position="411"/>
        <end position="439"/>
    </location>
</feature>
<dbReference type="Gene3D" id="3.40.50.10540">
    <property type="entry name" value="Crotonobetainyl-coa:carnitine coa-transferase, domain 1"/>
    <property type="match status" value="1"/>
</dbReference>
<dbReference type="InterPro" id="IPR050483">
    <property type="entry name" value="CoA-transferase_III_domain"/>
</dbReference>
<dbReference type="InterPro" id="IPR003673">
    <property type="entry name" value="CoA-Trfase_fam_III"/>
</dbReference>
<feature type="compositionally biased region" description="Low complexity" evidence="2">
    <location>
        <begin position="371"/>
        <end position="381"/>
    </location>
</feature>
<protein>
    <submittedName>
        <fullName evidence="3">CoA transferase</fullName>
    </submittedName>
</protein>
<dbReference type="PANTHER" id="PTHR48207">
    <property type="entry name" value="SUCCINATE--HYDROXYMETHYLGLUTARATE COA-TRANSFERASE"/>
    <property type="match status" value="1"/>
</dbReference>
<evidence type="ECO:0000313" key="4">
    <source>
        <dbReference type="Proteomes" id="UP000594778"/>
    </source>
</evidence>
<dbReference type="InterPro" id="IPR044855">
    <property type="entry name" value="CoA-Trfase_III_dom3_sf"/>
</dbReference>
<feature type="region of interest" description="Disordered" evidence="2">
    <location>
        <begin position="349"/>
        <end position="382"/>
    </location>
</feature>
<accession>A0A7T2S5P7</accession>
<dbReference type="SUPFAM" id="SSF89796">
    <property type="entry name" value="CoA-transferase family III (CaiB/BaiF)"/>
    <property type="match status" value="1"/>
</dbReference>
<dbReference type="PANTHER" id="PTHR48207:SF4">
    <property type="entry name" value="BLL6097 PROTEIN"/>
    <property type="match status" value="1"/>
</dbReference>
<feature type="compositionally biased region" description="Low complexity" evidence="2">
    <location>
        <begin position="414"/>
        <end position="430"/>
    </location>
</feature>
<dbReference type="InterPro" id="IPR023606">
    <property type="entry name" value="CoA-Trfase_III_dom_1_sf"/>
</dbReference>
<dbReference type="GO" id="GO:0008410">
    <property type="term" value="F:CoA-transferase activity"/>
    <property type="evidence" value="ECO:0007669"/>
    <property type="project" value="TreeGrafter"/>
</dbReference>
<dbReference type="AlphaFoldDB" id="A0A7T2S5P7"/>
<evidence type="ECO:0000256" key="2">
    <source>
        <dbReference type="SAM" id="MobiDB-lite"/>
    </source>
</evidence>
<evidence type="ECO:0000256" key="1">
    <source>
        <dbReference type="ARBA" id="ARBA00022679"/>
    </source>
</evidence>
<proteinExistence type="predicted"/>
<sequence>MQEAQQGQQEQQGQQGPLAGVKVLDMTSVVMGPFATQILAGLGAEVIKVESPEGDNMRHVGPMRNPAMGHIFLQANQGKRSVVLDLKQGAAREALLRLAEGCDVLVSNVRPQAMARLGLAYEDVAARNPRIIHVSCCGFDQRGPHAARPAYDDLIQGATGVPWLAQQYGGGEPAYAPMTLGDRVTGLHAVYAVTAALYAREKTGRGQAVVVPMFEAMTQFILGDHMAGLSFEPQLGGPGYARLLTAHRRPYRTRDGHLCVLIYNDKHWHSFFNAIGQPERMAEPIFATHSQRALHIDAVYAEVSRLMAERSTAEWRTLLDAADVPNMPMASPEDLIADPQHQATGFVHEIDHPSEGRLRTTASPTRWSATPPAERAAPAPRLGEHTLQVLRDAGLTEAELAALQASRACSQAAPLQDTPPQTQVQTQAQTEGNRPCPAI</sequence>
<dbReference type="EMBL" id="CP065668">
    <property type="protein sequence ID" value="QPS09369.1"/>
    <property type="molecule type" value="Genomic_DNA"/>
</dbReference>
<organism evidence="3 4">
    <name type="scientific">Delftia acidovorans</name>
    <name type="common">Pseudomonas acidovorans</name>
    <name type="synonym">Comamonas acidovorans</name>
    <dbReference type="NCBI Taxonomy" id="80866"/>
    <lineage>
        <taxon>Bacteria</taxon>
        <taxon>Pseudomonadati</taxon>
        <taxon>Pseudomonadota</taxon>
        <taxon>Betaproteobacteria</taxon>
        <taxon>Burkholderiales</taxon>
        <taxon>Comamonadaceae</taxon>
        <taxon>Delftia</taxon>
    </lineage>
</organism>
<gene>
    <name evidence="3" type="ORF">I6G66_04865</name>
</gene>
<name>A0A7T2S5P7_DELAC</name>
<feature type="compositionally biased region" description="Basic and acidic residues" evidence="2">
    <location>
        <begin position="349"/>
        <end position="358"/>
    </location>
</feature>